<accession>A0AAU9LW07</accession>
<feature type="region of interest" description="Disordered" evidence="1">
    <location>
        <begin position="380"/>
        <end position="432"/>
    </location>
</feature>
<evidence type="ECO:0000313" key="2">
    <source>
        <dbReference type="EMBL" id="CAH1415984.1"/>
    </source>
</evidence>
<evidence type="ECO:0000313" key="3">
    <source>
        <dbReference type="Proteomes" id="UP001157418"/>
    </source>
</evidence>
<dbReference type="EMBL" id="CAKMRJ010000002">
    <property type="protein sequence ID" value="CAH1415984.1"/>
    <property type="molecule type" value="Genomic_DNA"/>
</dbReference>
<dbReference type="PANTHER" id="PTHR34835:SF90">
    <property type="entry name" value="AMINOTRANSFERASE-LIKE PLANT MOBILE DOMAIN-CONTAINING PROTEIN"/>
    <property type="match status" value="1"/>
</dbReference>
<feature type="compositionally biased region" description="Basic residues" evidence="1">
    <location>
        <begin position="419"/>
        <end position="428"/>
    </location>
</feature>
<gene>
    <name evidence="2" type="ORF">LVIROSA_LOCUS3790</name>
</gene>
<dbReference type="Proteomes" id="UP001157418">
    <property type="component" value="Unassembled WGS sequence"/>
</dbReference>
<keyword evidence="3" id="KW-1185">Reference proteome</keyword>
<feature type="compositionally biased region" description="Basic and acidic residues" evidence="1">
    <location>
        <begin position="380"/>
        <end position="390"/>
    </location>
</feature>
<feature type="compositionally biased region" description="Basic and acidic residues" evidence="1">
    <location>
        <begin position="398"/>
        <end position="418"/>
    </location>
</feature>
<name>A0AAU9LW07_9ASTR</name>
<reference evidence="2 3" key="1">
    <citation type="submission" date="2022-01" db="EMBL/GenBank/DDBJ databases">
        <authorList>
            <person name="Xiong W."/>
            <person name="Schranz E."/>
        </authorList>
    </citation>
    <scope>NUCLEOTIDE SEQUENCE [LARGE SCALE GENOMIC DNA]</scope>
</reference>
<protein>
    <recommendedName>
        <fullName evidence="4">Ubiquitin-like domain-containing protein</fullName>
    </recommendedName>
</protein>
<dbReference type="PANTHER" id="PTHR34835">
    <property type="entry name" value="OS07G0283600 PROTEIN-RELATED"/>
    <property type="match status" value="1"/>
</dbReference>
<evidence type="ECO:0000256" key="1">
    <source>
        <dbReference type="SAM" id="MobiDB-lite"/>
    </source>
</evidence>
<sequence>MGFKSLLKLEVDELPSSLGLFVVKSFDIDKKVLKVINGEIKVDRQSVNEMLGIPIGDQKVEDLSFRPAEDECYSKWISQFHKAENIRLNDITNAIISSKEADFNFKLNFIVLFCNTLVESTPAGKINQNILKKISSTTDFSKIDWCSYTIDSLINNTRSYVSHNCKGYFYGPLTYLLLLYVDHVQFDEENDLRLRPTIKNWDSIKMKKRETSEMKVGMFGTGKILERLQNITDKKIEDYLSTLTKTFESLCKKKSKLISTFEEAKENFQQNEDLKKWEKVLYEFDLVKKDRVQHKFYNIDGEPDNLEITQKVQTTLENQHLPKACVQVEHIIEGERLRKLLNDLRQSNYSEQDIISILNITKEQLKEFDDFFHKSKEIPKNMSEKGIGEEENKEDNEVDNKEHVDYTDEVHKTEEGRSRKTSKMIRTRKTSERITESKLKKIVIEKKGI</sequence>
<organism evidence="2 3">
    <name type="scientific">Lactuca virosa</name>
    <dbReference type="NCBI Taxonomy" id="75947"/>
    <lineage>
        <taxon>Eukaryota</taxon>
        <taxon>Viridiplantae</taxon>
        <taxon>Streptophyta</taxon>
        <taxon>Embryophyta</taxon>
        <taxon>Tracheophyta</taxon>
        <taxon>Spermatophyta</taxon>
        <taxon>Magnoliopsida</taxon>
        <taxon>eudicotyledons</taxon>
        <taxon>Gunneridae</taxon>
        <taxon>Pentapetalae</taxon>
        <taxon>asterids</taxon>
        <taxon>campanulids</taxon>
        <taxon>Asterales</taxon>
        <taxon>Asteraceae</taxon>
        <taxon>Cichorioideae</taxon>
        <taxon>Cichorieae</taxon>
        <taxon>Lactucinae</taxon>
        <taxon>Lactuca</taxon>
    </lineage>
</organism>
<proteinExistence type="predicted"/>
<dbReference type="AlphaFoldDB" id="A0AAU9LW07"/>
<evidence type="ECO:0008006" key="4">
    <source>
        <dbReference type="Google" id="ProtNLM"/>
    </source>
</evidence>
<comment type="caution">
    <text evidence="2">The sequence shown here is derived from an EMBL/GenBank/DDBJ whole genome shotgun (WGS) entry which is preliminary data.</text>
</comment>